<evidence type="ECO:0000313" key="3">
    <source>
        <dbReference type="Proteomes" id="UP000663845"/>
    </source>
</evidence>
<reference evidence="2" key="1">
    <citation type="submission" date="2021-02" db="EMBL/GenBank/DDBJ databases">
        <authorList>
            <person name="Nowell W R."/>
        </authorList>
    </citation>
    <scope>NUCLEOTIDE SEQUENCE</scope>
</reference>
<dbReference type="Proteomes" id="UP000663845">
    <property type="component" value="Unassembled WGS sequence"/>
</dbReference>
<dbReference type="PANTHER" id="PTHR13601">
    <property type="entry name" value="GAMETOGENETIN-BINDING PROTEIN 2"/>
    <property type="match status" value="1"/>
</dbReference>
<dbReference type="PANTHER" id="PTHR13601:SF2">
    <property type="entry name" value="GAMETOGENETIN-BINDING PROTEIN 2"/>
    <property type="match status" value="1"/>
</dbReference>
<organism evidence="2 3">
    <name type="scientific">Adineta steineri</name>
    <dbReference type="NCBI Taxonomy" id="433720"/>
    <lineage>
        <taxon>Eukaryota</taxon>
        <taxon>Metazoa</taxon>
        <taxon>Spiralia</taxon>
        <taxon>Gnathifera</taxon>
        <taxon>Rotifera</taxon>
        <taxon>Eurotatoria</taxon>
        <taxon>Bdelloidea</taxon>
        <taxon>Adinetida</taxon>
        <taxon>Adinetidae</taxon>
        <taxon>Adineta</taxon>
    </lineage>
</organism>
<evidence type="ECO:0000256" key="1">
    <source>
        <dbReference type="SAM" id="MobiDB-lite"/>
    </source>
</evidence>
<accession>A0A813WU29</accession>
<dbReference type="AlphaFoldDB" id="A0A813WU29"/>
<dbReference type="GO" id="GO:0005634">
    <property type="term" value="C:nucleus"/>
    <property type="evidence" value="ECO:0007669"/>
    <property type="project" value="TreeGrafter"/>
</dbReference>
<sequence length="695" mass="80690">MRSCDSRNCMSSSKAMARLVAVCQREQVLSFDKRQIPIKIDENLTMKLQFDDTFMNSNHCGINKKSKTYDTFVKTYKKLTNDELQDTLSIPISQIKEYIPRCISCIGCRTSIDSFIKSLIEHHHPALEPLFINEKGFFTMKQCYSSSPENIYTLFYTYGSKLNSFIESIPKSKKNRRCNIHLFEKTKSISNWEVVWDSMNKECRDEVTLVENDGLFKTLENYLYKHRFCSECKLKVSEAYDLLINNCDHKHQDRNGFCPTLYEGLRTCANDKHIHIDVNKEFIGNLIARAEPDIDGSQRERHAKTLDIAQEEVLTCIGIYLFERFDKIYRTMRSEEQTWQLLFYIVIDCLRLNFETAIDRKQDFSMTLENLCEEFRVADEMKLQKKQQKRAKRKARRQTKPNEDNDIIIIDKDDEKISSEIKFPSVRARANSCCSCLCYYCHEERSNSLLPMHTMSSSNSFIKSPSCPSLLLYASECSSHQVIKGHKICLSSSLETLFSSVSTRDCVCYDRNLDKQTVLCDECPTSSSTSCLRCSSTRTDLGYSSGQDDVFSSGPCECSSVSCDTCLIKCPLHEVDENCSDSILSTDACSNICCIYDRIIDCSKPIELYDTTRKNKVKLQLSHEYPFFTMDLKQVWDDPNSSIMENKSYISTDDINDFLLHNTHLERKRAQLRDQFKLKWQQQANQRFPFKTWTK</sequence>
<dbReference type="GO" id="GO:0005737">
    <property type="term" value="C:cytoplasm"/>
    <property type="evidence" value="ECO:0007669"/>
    <property type="project" value="TreeGrafter"/>
</dbReference>
<protein>
    <recommendedName>
        <fullName evidence="4">Gametogenetin-binding protein 2</fullName>
    </recommendedName>
</protein>
<name>A0A813WU29_9BILA</name>
<comment type="caution">
    <text evidence="2">The sequence shown here is derived from an EMBL/GenBank/DDBJ whole genome shotgun (WGS) entry which is preliminary data.</text>
</comment>
<dbReference type="InterPro" id="IPR026073">
    <property type="entry name" value="GGNBP2"/>
</dbReference>
<evidence type="ECO:0000313" key="2">
    <source>
        <dbReference type="EMBL" id="CAF0860454.1"/>
    </source>
</evidence>
<feature type="compositionally biased region" description="Basic residues" evidence="1">
    <location>
        <begin position="386"/>
        <end position="399"/>
    </location>
</feature>
<dbReference type="EMBL" id="CAJNOG010000057">
    <property type="protein sequence ID" value="CAF0860454.1"/>
    <property type="molecule type" value="Genomic_DNA"/>
</dbReference>
<proteinExistence type="predicted"/>
<gene>
    <name evidence="2" type="ORF">JYZ213_LOCUS8399</name>
</gene>
<feature type="region of interest" description="Disordered" evidence="1">
    <location>
        <begin position="386"/>
        <end position="405"/>
    </location>
</feature>
<evidence type="ECO:0008006" key="4">
    <source>
        <dbReference type="Google" id="ProtNLM"/>
    </source>
</evidence>